<keyword evidence="1" id="KW-1133">Transmembrane helix</keyword>
<feature type="transmembrane region" description="Helical" evidence="1">
    <location>
        <begin position="24"/>
        <end position="46"/>
    </location>
</feature>
<evidence type="ECO:0000313" key="2">
    <source>
        <dbReference type="EMBL" id="RMX66850.1"/>
    </source>
</evidence>
<evidence type="ECO:0000313" key="3">
    <source>
        <dbReference type="EMBL" id="RQM16143.1"/>
    </source>
</evidence>
<evidence type="ECO:0000313" key="4">
    <source>
        <dbReference type="Proteomes" id="UP000282087"/>
    </source>
</evidence>
<keyword evidence="4" id="KW-1185">Reference proteome</keyword>
<comment type="caution">
    <text evidence="2">The sequence shown here is derived from an EMBL/GenBank/DDBJ whole genome shotgun (WGS) entry which is preliminary data.</text>
</comment>
<reference evidence="4 5" key="1">
    <citation type="submission" date="2018-06" db="EMBL/GenBank/DDBJ databases">
        <title>Comparative genomics of downy mildews reveals potential adaptations to biotrophy.</title>
        <authorList>
            <person name="Fletcher K."/>
            <person name="Klosterman S.J."/>
            <person name="Derevnina L."/>
            <person name="Martin F."/>
            <person name="Koike S."/>
            <person name="Reyes Chin-Wo S."/>
            <person name="Mou B."/>
            <person name="Michelmore R."/>
        </authorList>
    </citation>
    <scope>NUCLEOTIDE SEQUENCE [LARGE SCALE GENOMIC DNA]</scope>
    <source>
        <strain evidence="3 5">R13</strain>
        <strain evidence="2 4">R14</strain>
    </source>
</reference>
<keyword evidence="1" id="KW-0472">Membrane</keyword>
<name>A0A3M6VR51_9STRA</name>
<dbReference type="Proteomes" id="UP000282087">
    <property type="component" value="Unassembled WGS sequence"/>
</dbReference>
<evidence type="ECO:0000313" key="5">
    <source>
        <dbReference type="Proteomes" id="UP000286097"/>
    </source>
</evidence>
<protein>
    <submittedName>
        <fullName evidence="2">Uncharacterized protein</fullName>
    </submittedName>
</protein>
<keyword evidence="1" id="KW-0812">Transmembrane</keyword>
<proteinExistence type="predicted"/>
<evidence type="ECO:0000256" key="1">
    <source>
        <dbReference type="SAM" id="Phobius"/>
    </source>
</evidence>
<sequence length="205" mass="22821">MVAWSVDVAGVWVEVRRGLQVCRVGVVMVLIVVVVKEDIGVVYLVVQTNTHTWRSMNDFEAGIVEQDMLVMSCSTMPAQKYMSATCYRIGLGSPLILEPHLDLDFCFWYGEDRNRHLSEEADAVLGDFRQRCLRKIWGGRGMQGQQQEVFGGGGAVTFVGLPDIGEAEKEAGRDKNGQDKRSSCEDELAALLYKGHGVEYKQTRG</sequence>
<dbReference type="EMBL" id="QKXF01000128">
    <property type="protein sequence ID" value="RQM16143.1"/>
    <property type="molecule type" value="Genomic_DNA"/>
</dbReference>
<dbReference type="Proteomes" id="UP000286097">
    <property type="component" value="Unassembled WGS sequence"/>
</dbReference>
<gene>
    <name evidence="3" type="ORF">DD237_004579</name>
    <name evidence="2" type="ORF">DD238_004068</name>
</gene>
<dbReference type="VEuPathDB" id="FungiDB:DD237_004579"/>
<accession>A0A3M6VR51</accession>
<dbReference type="AlphaFoldDB" id="A0A3M6VR51"/>
<dbReference type="EMBL" id="QLLG01000185">
    <property type="protein sequence ID" value="RMX66850.1"/>
    <property type="molecule type" value="Genomic_DNA"/>
</dbReference>
<organism evidence="2 4">
    <name type="scientific">Peronospora effusa</name>
    <dbReference type="NCBI Taxonomy" id="542832"/>
    <lineage>
        <taxon>Eukaryota</taxon>
        <taxon>Sar</taxon>
        <taxon>Stramenopiles</taxon>
        <taxon>Oomycota</taxon>
        <taxon>Peronosporomycetes</taxon>
        <taxon>Peronosporales</taxon>
        <taxon>Peronosporaceae</taxon>
        <taxon>Peronospora</taxon>
    </lineage>
</organism>